<name>A0A1F7V6N4_9BACT</name>
<dbReference type="EMBL" id="MGEQ01000010">
    <property type="protein sequence ID" value="OGL86192.1"/>
    <property type="molecule type" value="Genomic_DNA"/>
</dbReference>
<reference evidence="3 4" key="1">
    <citation type="journal article" date="2016" name="Nat. Commun.">
        <title>Thousands of microbial genomes shed light on interconnected biogeochemical processes in an aquifer system.</title>
        <authorList>
            <person name="Anantharaman K."/>
            <person name="Brown C.T."/>
            <person name="Hug L.A."/>
            <person name="Sharon I."/>
            <person name="Castelle C.J."/>
            <person name="Probst A.J."/>
            <person name="Thomas B.C."/>
            <person name="Singh A."/>
            <person name="Wilkins M.J."/>
            <person name="Karaoz U."/>
            <person name="Brodie E.L."/>
            <person name="Williams K.H."/>
            <person name="Hubbard S.S."/>
            <person name="Banfield J.F."/>
        </authorList>
    </citation>
    <scope>NUCLEOTIDE SEQUENCE [LARGE SCALE GENOMIC DNA]</scope>
</reference>
<comment type="caution">
    <text evidence="3">The sequence shown here is derived from an EMBL/GenBank/DDBJ whole genome shotgun (WGS) entry which is preliminary data.</text>
</comment>
<feature type="transmembrane region" description="Helical" evidence="2">
    <location>
        <begin position="253"/>
        <end position="271"/>
    </location>
</feature>
<evidence type="ECO:0000313" key="4">
    <source>
        <dbReference type="Proteomes" id="UP000176593"/>
    </source>
</evidence>
<feature type="transmembrane region" description="Helical" evidence="2">
    <location>
        <begin position="283"/>
        <end position="308"/>
    </location>
</feature>
<feature type="transmembrane region" description="Helical" evidence="2">
    <location>
        <begin position="116"/>
        <end position="135"/>
    </location>
</feature>
<dbReference type="AlphaFoldDB" id="A0A1F7V6N4"/>
<feature type="transmembrane region" description="Helical" evidence="2">
    <location>
        <begin position="223"/>
        <end position="246"/>
    </location>
</feature>
<accession>A0A1F7V6N4</accession>
<gene>
    <name evidence="3" type="ORF">A3I41_01305</name>
</gene>
<keyword evidence="2" id="KW-0812">Transmembrane</keyword>
<protein>
    <submittedName>
        <fullName evidence="3">Uncharacterized protein</fullName>
    </submittedName>
</protein>
<feature type="transmembrane region" description="Helical" evidence="2">
    <location>
        <begin position="147"/>
        <end position="165"/>
    </location>
</feature>
<feature type="transmembrane region" description="Helical" evidence="2">
    <location>
        <begin position="29"/>
        <end position="52"/>
    </location>
</feature>
<sequence length="1019" mass="108723">MHILFARIIAALLWLEKRLEPIAKHPLGRVGLVLFFVLMTFANGGVVHAGEAGAKEGPGLLETALLFIANIALTVAVVLSKLVIVIIQVLIPVMLYNKFSESPVVVSGWAIVRDTVNMFFVIVLIAIAFGTIFGNARFKWQQQMTRLMIFAIVINFSKTLCGLMIDLGQVIMLTFANAIREIAAGNFVQMLGMGDVYSLSTSNQIFQSAATDSNATGAQAFDWFASALASVFMMFIVLTTMIMLLAILMYRVVMLWILIVISPLAWFVGGAGDLIKSGAYADWWKKFVCLVAIGPVLTFFLWLTLVVAGAGSISDSAGFVAAGSTDTAGGFLTQIFELNRLISFIIAIAMLYAGFDAANSTCSGAGLGMITDNLKGGPGASGGVRAAKAVAGLGARLGAKGGRVGASVGRYGYQKGVVPLAQYTGGKIDNSALAQKTPLKYATSQGREGLYRNVASKAGTGFIGQAVARRATARADKLGGERSALMGSGMDAYKNDSGDSKNATLMRMAKSASMTPAGKREEQALMMDAMGDPARMKELRASGAWGDLWKRHGKDLEANAKGDKNMKAKVDAFKKANADTTGSWGDVKKESDAASLSAFALAAAKNDPEAKKQLEKVDSKFKRSKEELKKARVTDPNASEFMSAHEAILSGKMFGKDDERTKAYTEGQGAIYEGMKPAELDRIPATAIAENLTEGMITKDGSTVSNQLLANKDARVQAALQKRLSDPANAKTRDALLKGAGVENGKVTDSAKFASTLTTNPGSLSYLDDATFNGLSDDDMIELGSGFADTNVLKSAIANYRKDPEADSSKLTMSRIQTILEKDPTPEMIEAQGYLNAQKKSVDEGSRMQKIAAGVKAMPGLVRESVNASIDTSAIGASVENIGQIPELEQQVAESDTLVDNASPKDSNMKSLLERSNALHAQLDAAKATAEQQVSNIAGSDDLSQKLEDEITNQMGELTKIEEQVAKDRSENRFVRETDNKLVDQQKKMAQLNEIKTKVEAAKTKAAEAKAKAAAAKKS</sequence>
<feature type="transmembrane region" description="Helical" evidence="2">
    <location>
        <begin position="64"/>
        <end position="96"/>
    </location>
</feature>
<organism evidence="3 4">
    <name type="scientific">Candidatus Uhrbacteria bacterium RIFCSPLOWO2_02_FULL_48_18</name>
    <dbReference type="NCBI Taxonomy" id="1802408"/>
    <lineage>
        <taxon>Bacteria</taxon>
        <taxon>Candidatus Uhriibacteriota</taxon>
    </lineage>
</organism>
<keyword evidence="1" id="KW-0175">Coiled coil</keyword>
<proteinExistence type="predicted"/>
<evidence type="ECO:0000313" key="3">
    <source>
        <dbReference type="EMBL" id="OGL86192.1"/>
    </source>
</evidence>
<evidence type="ECO:0000256" key="1">
    <source>
        <dbReference type="SAM" id="Coils"/>
    </source>
</evidence>
<keyword evidence="2" id="KW-0472">Membrane</keyword>
<evidence type="ECO:0000256" key="2">
    <source>
        <dbReference type="SAM" id="Phobius"/>
    </source>
</evidence>
<dbReference type="Proteomes" id="UP000176593">
    <property type="component" value="Unassembled WGS sequence"/>
</dbReference>
<keyword evidence="2" id="KW-1133">Transmembrane helix</keyword>
<feature type="coiled-coil region" evidence="1">
    <location>
        <begin position="909"/>
        <end position="1019"/>
    </location>
</feature>